<dbReference type="PROSITE" id="PS50885">
    <property type="entry name" value="HAMP"/>
    <property type="match status" value="1"/>
</dbReference>
<comment type="subcellular location">
    <subcellularLocation>
        <location evidence="1">Cell membrane</location>
        <topology evidence="1">Multi-pass membrane protein</topology>
    </subcellularLocation>
</comment>
<reference evidence="15" key="1">
    <citation type="journal article" date="2019" name="Int. J. Syst. Evol. Microbiol.">
        <title>The Global Catalogue of Microorganisms (GCM) 10K type strain sequencing project: providing services to taxonomists for standard genome sequencing and annotation.</title>
        <authorList>
            <consortium name="The Broad Institute Genomics Platform"/>
            <consortium name="The Broad Institute Genome Sequencing Center for Infectious Disease"/>
            <person name="Wu L."/>
            <person name="Ma J."/>
        </authorList>
    </citation>
    <scope>NUCLEOTIDE SEQUENCE [LARGE SCALE GENOMIC DNA]</scope>
    <source>
        <strain evidence="15">CCUG 49339</strain>
    </source>
</reference>
<evidence type="ECO:0000256" key="8">
    <source>
        <dbReference type="ARBA" id="ARBA00022840"/>
    </source>
</evidence>
<dbReference type="InterPro" id="IPR003660">
    <property type="entry name" value="HAMP_dom"/>
</dbReference>
<dbReference type="EMBL" id="JBHUEM010000003">
    <property type="protein sequence ID" value="MFD1735451.1"/>
    <property type="molecule type" value="Genomic_DNA"/>
</dbReference>
<organism evidence="14 15">
    <name type="scientific">Bacillus salitolerans</name>
    <dbReference type="NCBI Taxonomy" id="1437434"/>
    <lineage>
        <taxon>Bacteria</taxon>
        <taxon>Bacillati</taxon>
        <taxon>Bacillota</taxon>
        <taxon>Bacilli</taxon>
        <taxon>Bacillales</taxon>
        <taxon>Bacillaceae</taxon>
        <taxon>Bacillus</taxon>
    </lineage>
</organism>
<keyword evidence="5 12" id="KW-0812">Transmembrane</keyword>
<dbReference type="EC" id="2.7.13.3" evidence="14"/>
<dbReference type="InterPro" id="IPR036890">
    <property type="entry name" value="HATPase_C_sf"/>
</dbReference>
<keyword evidence="11 12" id="KW-0472">Membrane</keyword>
<evidence type="ECO:0000256" key="4">
    <source>
        <dbReference type="ARBA" id="ARBA00022679"/>
    </source>
</evidence>
<keyword evidence="8" id="KW-0067">ATP-binding</keyword>
<name>A0ABW4LK09_9BACI</name>
<evidence type="ECO:0000256" key="9">
    <source>
        <dbReference type="ARBA" id="ARBA00022989"/>
    </source>
</evidence>
<dbReference type="InterPro" id="IPR050640">
    <property type="entry name" value="Bact_2-comp_sensor_kinase"/>
</dbReference>
<dbReference type="RefSeq" id="WP_377926551.1">
    <property type="nucleotide sequence ID" value="NZ_JBHUEM010000003.1"/>
</dbReference>
<dbReference type="Proteomes" id="UP001597214">
    <property type="component" value="Unassembled WGS sequence"/>
</dbReference>
<keyword evidence="4 14" id="KW-0808">Transferase</keyword>
<accession>A0ABW4LK09</accession>
<keyword evidence="9 12" id="KW-1133">Transmembrane helix</keyword>
<evidence type="ECO:0000313" key="14">
    <source>
        <dbReference type="EMBL" id="MFD1735451.1"/>
    </source>
</evidence>
<dbReference type="Gene3D" id="6.10.340.10">
    <property type="match status" value="1"/>
</dbReference>
<keyword evidence="7 14" id="KW-0418">Kinase</keyword>
<evidence type="ECO:0000313" key="15">
    <source>
        <dbReference type="Proteomes" id="UP001597214"/>
    </source>
</evidence>
<dbReference type="Pfam" id="PF06580">
    <property type="entry name" value="His_kinase"/>
    <property type="match status" value="1"/>
</dbReference>
<evidence type="ECO:0000256" key="11">
    <source>
        <dbReference type="ARBA" id="ARBA00023136"/>
    </source>
</evidence>
<proteinExistence type="predicted"/>
<dbReference type="InterPro" id="IPR010559">
    <property type="entry name" value="Sig_transdc_His_kin_internal"/>
</dbReference>
<dbReference type="InterPro" id="IPR003594">
    <property type="entry name" value="HATPase_dom"/>
</dbReference>
<feature type="transmembrane region" description="Helical" evidence="12">
    <location>
        <begin position="277"/>
        <end position="300"/>
    </location>
</feature>
<comment type="caution">
    <text evidence="14">The sequence shown here is derived from an EMBL/GenBank/DDBJ whole genome shotgun (WGS) entry which is preliminary data.</text>
</comment>
<dbReference type="Pfam" id="PF02518">
    <property type="entry name" value="HATPase_c"/>
    <property type="match status" value="1"/>
</dbReference>
<dbReference type="SUPFAM" id="SSF158472">
    <property type="entry name" value="HAMP domain-like"/>
    <property type="match status" value="1"/>
</dbReference>
<gene>
    <name evidence="14" type="ORF">ACFSCX_02640</name>
</gene>
<dbReference type="Pfam" id="PF00672">
    <property type="entry name" value="HAMP"/>
    <property type="match status" value="1"/>
</dbReference>
<dbReference type="GO" id="GO:0004673">
    <property type="term" value="F:protein histidine kinase activity"/>
    <property type="evidence" value="ECO:0007669"/>
    <property type="project" value="UniProtKB-EC"/>
</dbReference>
<evidence type="ECO:0000256" key="2">
    <source>
        <dbReference type="ARBA" id="ARBA00022475"/>
    </source>
</evidence>
<evidence type="ECO:0000256" key="3">
    <source>
        <dbReference type="ARBA" id="ARBA00022553"/>
    </source>
</evidence>
<evidence type="ECO:0000256" key="7">
    <source>
        <dbReference type="ARBA" id="ARBA00022777"/>
    </source>
</evidence>
<protein>
    <submittedName>
        <fullName evidence="14">Sensor histidine kinase</fullName>
        <ecNumber evidence="14">2.7.13.3</ecNumber>
    </submittedName>
</protein>
<sequence length="588" mass="67455">MKTILNRHNTLRNQILIVYLFAMVTVLFVVGAMTYVIVLDLITDKAEKQMQQTAIEATGRMESLYQQINLFTIQVATNSKIQQMLSSNPMKDAPSFNERQSLMDEINKFQIYSNGITSLELYSKDLSKVIPLDDVNLKNRLAMEWIKLAEEEKGGLVWVGKDLNYPNHFLTIRRVSLIDHSYSTGGYLVAHINPSYFQPLGSNQDSEHHDYMILLDKDHVPITTNFPGEIQKIVNETQSIITINETDYMVVKQHSNKTGWTLVILTPVKKLMEGVSVLRTATFLTGIFGFLLFIILSYFLSTIITRPIFKLTQAMKDSGKKELRLNRGVSSTIEINELNRTYNQMAEEINHLIQVVYEKELIRSKTELKALQSQINPHFLFNTLNALYWSLVEKEEEQLADLIISMSDLFRYTIDHNMKDEWVTIKQEINHIEKYMHIMKFRLDRFSWTIHVPEEYELVQIPKLLIQPLVENAIVHGIGNKSEETMITISITRSFTSNNLVCKVIDDGQGMDEITLNRVSNLMESGSGSVSKGKGIALANVYKRLQLYYPNEDIELLQIESEVNKGTCFTFEIPLTGGIVHAKDNFNC</sequence>
<evidence type="ECO:0000256" key="10">
    <source>
        <dbReference type="ARBA" id="ARBA00023012"/>
    </source>
</evidence>
<dbReference type="PANTHER" id="PTHR34220">
    <property type="entry name" value="SENSOR HISTIDINE KINASE YPDA"/>
    <property type="match status" value="1"/>
</dbReference>
<dbReference type="CDD" id="cd06225">
    <property type="entry name" value="HAMP"/>
    <property type="match status" value="1"/>
</dbReference>
<dbReference type="Gene3D" id="3.30.565.10">
    <property type="entry name" value="Histidine kinase-like ATPase, C-terminal domain"/>
    <property type="match status" value="1"/>
</dbReference>
<evidence type="ECO:0000256" key="1">
    <source>
        <dbReference type="ARBA" id="ARBA00004651"/>
    </source>
</evidence>
<evidence type="ECO:0000256" key="5">
    <source>
        <dbReference type="ARBA" id="ARBA00022692"/>
    </source>
</evidence>
<feature type="transmembrane region" description="Helical" evidence="12">
    <location>
        <begin position="16"/>
        <end position="42"/>
    </location>
</feature>
<feature type="domain" description="HAMP" evidence="13">
    <location>
        <begin position="302"/>
        <end position="354"/>
    </location>
</feature>
<keyword evidence="15" id="KW-1185">Reference proteome</keyword>
<evidence type="ECO:0000259" key="13">
    <source>
        <dbReference type="PROSITE" id="PS50885"/>
    </source>
</evidence>
<evidence type="ECO:0000256" key="6">
    <source>
        <dbReference type="ARBA" id="ARBA00022741"/>
    </source>
</evidence>
<keyword evidence="6" id="KW-0547">Nucleotide-binding</keyword>
<evidence type="ECO:0000256" key="12">
    <source>
        <dbReference type="SAM" id="Phobius"/>
    </source>
</evidence>
<dbReference type="SMART" id="SM00387">
    <property type="entry name" value="HATPase_c"/>
    <property type="match status" value="1"/>
</dbReference>
<keyword evidence="10" id="KW-0902">Two-component regulatory system</keyword>
<keyword evidence="2" id="KW-1003">Cell membrane</keyword>
<dbReference type="PANTHER" id="PTHR34220:SF11">
    <property type="entry name" value="SENSOR PROTEIN KINASE HPTS"/>
    <property type="match status" value="1"/>
</dbReference>
<dbReference type="SUPFAM" id="SSF55874">
    <property type="entry name" value="ATPase domain of HSP90 chaperone/DNA topoisomerase II/histidine kinase"/>
    <property type="match status" value="1"/>
</dbReference>
<keyword evidence="3" id="KW-0597">Phosphoprotein</keyword>